<dbReference type="PANTHER" id="PTHR37298:SF1">
    <property type="entry name" value="UPF0111 PROTEIN YKAA"/>
    <property type="match status" value="1"/>
</dbReference>
<dbReference type="InterPro" id="IPR038078">
    <property type="entry name" value="PhoU-like_sf"/>
</dbReference>
<accession>A0A2R6AI44</accession>
<keyword evidence="4 5" id="KW-0472">Membrane</keyword>
<evidence type="ECO:0000259" key="6">
    <source>
        <dbReference type="PROSITE" id="PS50850"/>
    </source>
</evidence>
<dbReference type="Gene3D" id="1.20.58.220">
    <property type="entry name" value="Phosphate transport system protein phou homolog 2, domain 2"/>
    <property type="match status" value="1"/>
</dbReference>
<sequence>MLLSGVVPAVIVLTLRTKLPETLRWFVAKGKLEDAKKTFEKITGRAPSEVHVQGLSQKTSFSELIFSPYKKRLFFTSSSWFLVDIAVYGIGLLAPTFIHELYGANAPPVKYELAYATLYLVGATGYLIALLSVDSLGRKTLQLAGFLVMGVVLLFAAVFSKTLSLALFVTLLSTAYVAQNAGPNTTTWIYPVELFPTRIRGTGHGFAATIGKVGAVVGVFALPYLQGFGESYMLSFVSFSCFLGALITAFFGVETKKQSLEVVSEIFKSFYEQISKMALNIVRAAKELRTLASNMNDADQIYPRIKQIEHQNDELVHEVFTKLNRSFAAPFEQNEISSLTKSMDDVIDMIHAAAIRIKLYEIRNEDKAISEFSENIYECATLIYQAIEQLPNIRGENTIHEICIKINENENLCDTLLNQSVASLFRNSDPVKIIKLKEVYEYLEIVTDKCEDVADVLRDLLVKYS</sequence>
<feature type="transmembrane region" description="Helical" evidence="5">
    <location>
        <begin position="140"/>
        <end position="159"/>
    </location>
</feature>
<feature type="transmembrane region" description="Helical" evidence="5">
    <location>
        <begin position="203"/>
        <end position="225"/>
    </location>
</feature>
<organism evidence="7 8">
    <name type="scientific">Candidatus Marsarchaeota G1 archaeon BE_D</name>
    <dbReference type="NCBI Taxonomy" id="1978156"/>
    <lineage>
        <taxon>Archaea</taxon>
        <taxon>Candidatus Marsarchaeota</taxon>
        <taxon>Candidatus Marsarchaeota group 1</taxon>
    </lineage>
</organism>
<gene>
    <name evidence="7" type="ORF">B9Q02_04080</name>
</gene>
<dbReference type="PROSITE" id="PS00216">
    <property type="entry name" value="SUGAR_TRANSPORT_1"/>
    <property type="match status" value="1"/>
</dbReference>
<evidence type="ECO:0000256" key="3">
    <source>
        <dbReference type="ARBA" id="ARBA00022989"/>
    </source>
</evidence>
<reference evidence="7 8" key="1">
    <citation type="submission" date="2017-04" db="EMBL/GenBank/DDBJ databases">
        <title>Novel microbial lineages endemic to geothermal iron-oxide mats fill important gaps in the evolutionary history of Archaea.</title>
        <authorList>
            <person name="Jay Z.J."/>
            <person name="Beam J.P."/>
            <person name="Dlakic M."/>
            <person name="Rusch D.B."/>
            <person name="Kozubal M.A."/>
            <person name="Inskeep W.P."/>
        </authorList>
    </citation>
    <scope>NUCLEOTIDE SEQUENCE [LARGE SCALE GENOMIC DNA]</scope>
    <source>
        <strain evidence="7">BE_D</strain>
    </source>
</reference>
<protein>
    <recommendedName>
        <fullName evidence="6">Major facilitator superfamily (MFS) profile domain-containing protein</fullName>
    </recommendedName>
</protein>
<proteinExistence type="predicted"/>
<feature type="domain" description="Major facilitator superfamily (MFS) profile" evidence="6">
    <location>
        <begin position="1"/>
        <end position="256"/>
    </location>
</feature>
<dbReference type="Pfam" id="PF00083">
    <property type="entry name" value="Sugar_tr"/>
    <property type="match status" value="1"/>
</dbReference>
<dbReference type="GO" id="GO:0016020">
    <property type="term" value="C:membrane"/>
    <property type="evidence" value="ECO:0007669"/>
    <property type="project" value="UniProtKB-SubCell"/>
</dbReference>
<name>A0A2R6AI44_9ARCH</name>
<dbReference type="InterPro" id="IPR005829">
    <property type="entry name" value="Sugar_transporter_CS"/>
</dbReference>
<comment type="caution">
    <text evidence="7">The sequence shown here is derived from an EMBL/GenBank/DDBJ whole genome shotgun (WGS) entry which is preliminary data.</text>
</comment>
<dbReference type="AlphaFoldDB" id="A0A2R6AI44"/>
<evidence type="ECO:0000313" key="7">
    <source>
        <dbReference type="EMBL" id="PSN86009.1"/>
    </source>
</evidence>
<dbReference type="SUPFAM" id="SSF103473">
    <property type="entry name" value="MFS general substrate transporter"/>
    <property type="match status" value="1"/>
</dbReference>
<dbReference type="Gene3D" id="1.20.1250.20">
    <property type="entry name" value="MFS general substrate transporter like domains"/>
    <property type="match status" value="1"/>
</dbReference>
<evidence type="ECO:0000313" key="8">
    <source>
        <dbReference type="Proteomes" id="UP000240569"/>
    </source>
</evidence>
<dbReference type="InterPro" id="IPR005828">
    <property type="entry name" value="MFS_sugar_transport-like"/>
</dbReference>
<evidence type="ECO:0000256" key="4">
    <source>
        <dbReference type="ARBA" id="ARBA00023136"/>
    </source>
</evidence>
<dbReference type="GO" id="GO:0022857">
    <property type="term" value="F:transmembrane transporter activity"/>
    <property type="evidence" value="ECO:0007669"/>
    <property type="project" value="InterPro"/>
</dbReference>
<keyword evidence="2 5" id="KW-0812">Transmembrane</keyword>
<dbReference type="InterPro" id="IPR052912">
    <property type="entry name" value="UPF0111_domain"/>
</dbReference>
<dbReference type="EMBL" id="NEXD01000015">
    <property type="protein sequence ID" value="PSN86009.1"/>
    <property type="molecule type" value="Genomic_DNA"/>
</dbReference>
<dbReference type="PANTHER" id="PTHR37298">
    <property type="entry name" value="UPF0111 PROTEIN YKAA"/>
    <property type="match status" value="1"/>
</dbReference>
<evidence type="ECO:0000256" key="1">
    <source>
        <dbReference type="ARBA" id="ARBA00004141"/>
    </source>
</evidence>
<keyword evidence="3 5" id="KW-1133">Transmembrane helix</keyword>
<dbReference type="InterPro" id="IPR020846">
    <property type="entry name" value="MFS_dom"/>
</dbReference>
<feature type="transmembrane region" description="Helical" evidence="5">
    <location>
        <begin position="73"/>
        <end position="93"/>
    </location>
</feature>
<evidence type="ECO:0000256" key="2">
    <source>
        <dbReference type="ARBA" id="ARBA00022692"/>
    </source>
</evidence>
<dbReference type="Proteomes" id="UP000240569">
    <property type="component" value="Unassembled WGS sequence"/>
</dbReference>
<feature type="transmembrane region" description="Helical" evidence="5">
    <location>
        <begin position="231"/>
        <end position="253"/>
    </location>
</feature>
<comment type="subcellular location">
    <subcellularLocation>
        <location evidence="1">Membrane</location>
        <topology evidence="1">Multi-pass membrane protein</topology>
    </subcellularLocation>
</comment>
<dbReference type="InterPro" id="IPR036259">
    <property type="entry name" value="MFS_trans_sf"/>
</dbReference>
<dbReference type="PROSITE" id="PS50850">
    <property type="entry name" value="MFS"/>
    <property type="match status" value="1"/>
</dbReference>
<evidence type="ECO:0000256" key="5">
    <source>
        <dbReference type="SAM" id="Phobius"/>
    </source>
</evidence>
<feature type="transmembrane region" description="Helical" evidence="5">
    <location>
        <begin position="113"/>
        <end position="133"/>
    </location>
</feature>